<reference evidence="2 3" key="1">
    <citation type="submission" date="2021-04" db="EMBL/GenBank/DDBJ databases">
        <title>Genome analysis of Polyangium sp.</title>
        <authorList>
            <person name="Li Y."/>
            <person name="Wang J."/>
        </authorList>
    </citation>
    <scope>NUCLEOTIDE SEQUENCE [LARGE SCALE GENOMIC DNA]</scope>
    <source>
        <strain evidence="2 3">SDU14</strain>
    </source>
</reference>
<dbReference type="EMBL" id="JAGTJJ010000013">
    <property type="protein sequence ID" value="MDC3983426.1"/>
    <property type="molecule type" value="Genomic_DNA"/>
</dbReference>
<organism evidence="2 3">
    <name type="scientific">Polyangium jinanense</name>
    <dbReference type="NCBI Taxonomy" id="2829994"/>
    <lineage>
        <taxon>Bacteria</taxon>
        <taxon>Pseudomonadati</taxon>
        <taxon>Myxococcota</taxon>
        <taxon>Polyangia</taxon>
        <taxon>Polyangiales</taxon>
        <taxon>Polyangiaceae</taxon>
        <taxon>Polyangium</taxon>
    </lineage>
</organism>
<gene>
    <name evidence="2" type="ORF">KEG57_23155</name>
</gene>
<dbReference type="RefSeq" id="WP_272423458.1">
    <property type="nucleotide sequence ID" value="NZ_JAGTJJ010000013.1"/>
</dbReference>
<evidence type="ECO:0000313" key="2">
    <source>
        <dbReference type="EMBL" id="MDC3983426.1"/>
    </source>
</evidence>
<name>A0A9X3X8I4_9BACT</name>
<protein>
    <submittedName>
        <fullName evidence="2">Uncharacterized protein</fullName>
    </submittedName>
</protein>
<keyword evidence="3" id="KW-1185">Reference proteome</keyword>
<accession>A0A9X3X8I4</accession>
<feature type="region of interest" description="Disordered" evidence="1">
    <location>
        <begin position="187"/>
        <end position="210"/>
    </location>
</feature>
<evidence type="ECO:0000313" key="3">
    <source>
        <dbReference type="Proteomes" id="UP001151081"/>
    </source>
</evidence>
<comment type="caution">
    <text evidence="2">The sequence shown here is derived from an EMBL/GenBank/DDBJ whole genome shotgun (WGS) entry which is preliminary data.</text>
</comment>
<evidence type="ECO:0000256" key="1">
    <source>
        <dbReference type="SAM" id="MobiDB-lite"/>
    </source>
</evidence>
<dbReference type="Proteomes" id="UP001151081">
    <property type="component" value="Unassembled WGS sequence"/>
</dbReference>
<sequence length="210" mass="21828">MSLLDPEAENLGLALFKDAGVFLGLALRDADGMRLVDESTSITITGDAKEDGDLSTWDRRFVTVGASGTVSASVVTGDGTPFEVTMPIVDKLDDIVAVKNLVSPDLAQPLPVGLERNVCFRGISNGRAVAGLSGWMMSGEGSIEVEYVTETCGLVKALAAGKATIFVEVGGVKKSFPVTMAKAAKADTAPAEKTSGEELVGLTPGERARH</sequence>
<proteinExistence type="predicted"/>
<dbReference type="AlphaFoldDB" id="A0A9X3X8I4"/>